<protein>
    <submittedName>
        <fullName evidence="2">Uncharacterized protein</fullName>
    </submittedName>
</protein>
<evidence type="ECO:0000256" key="1">
    <source>
        <dbReference type="SAM" id="MobiDB-lite"/>
    </source>
</evidence>
<dbReference type="EMBL" id="BMAV01009828">
    <property type="protein sequence ID" value="GFY54353.1"/>
    <property type="molecule type" value="Genomic_DNA"/>
</dbReference>
<accession>A0A8X6XI76</accession>
<name>A0A8X6XI76_9ARAC</name>
<feature type="region of interest" description="Disordered" evidence="1">
    <location>
        <begin position="66"/>
        <end position="92"/>
    </location>
</feature>
<proteinExistence type="predicted"/>
<organism evidence="2 3">
    <name type="scientific">Trichonephila inaurata madagascariensis</name>
    <dbReference type="NCBI Taxonomy" id="2747483"/>
    <lineage>
        <taxon>Eukaryota</taxon>
        <taxon>Metazoa</taxon>
        <taxon>Ecdysozoa</taxon>
        <taxon>Arthropoda</taxon>
        <taxon>Chelicerata</taxon>
        <taxon>Arachnida</taxon>
        <taxon>Araneae</taxon>
        <taxon>Araneomorphae</taxon>
        <taxon>Entelegynae</taxon>
        <taxon>Araneoidea</taxon>
        <taxon>Nephilidae</taxon>
        <taxon>Trichonephila</taxon>
        <taxon>Trichonephila inaurata</taxon>
    </lineage>
</organism>
<comment type="caution">
    <text evidence="2">The sequence shown here is derived from an EMBL/GenBank/DDBJ whole genome shotgun (WGS) entry which is preliminary data.</text>
</comment>
<dbReference type="Proteomes" id="UP000886998">
    <property type="component" value="Unassembled WGS sequence"/>
</dbReference>
<evidence type="ECO:0000313" key="3">
    <source>
        <dbReference type="Proteomes" id="UP000886998"/>
    </source>
</evidence>
<feature type="compositionally biased region" description="Polar residues" evidence="1">
    <location>
        <begin position="79"/>
        <end position="89"/>
    </location>
</feature>
<dbReference type="AlphaFoldDB" id="A0A8X6XI76"/>
<gene>
    <name evidence="2" type="ORF">TNIN_122351</name>
</gene>
<sequence length="118" mass="13647">MSLFTRLPFSPFNLYDPPPPPSSAQPLGALEKRTLIYWDRECVMEMDGLNPYRFSKRVVLNWDRTPQTNPQFEVPPSPETRQTDLSGTNPPEFLADPIHLHIMMTQTKKQQGCRGDWT</sequence>
<evidence type="ECO:0000313" key="2">
    <source>
        <dbReference type="EMBL" id="GFY54353.1"/>
    </source>
</evidence>
<reference evidence="2" key="1">
    <citation type="submission" date="2020-08" db="EMBL/GenBank/DDBJ databases">
        <title>Multicomponent nature underlies the extraordinary mechanical properties of spider dragline silk.</title>
        <authorList>
            <person name="Kono N."/>
            <person name="Nakamura H."/>
            <person name="Mori M."/>
            <person name="Yoshida Y."/>
            <person name="Ohtoshi R."/>
            <person name="Malay A.D."/>
            <person name="Moran D.A.P."/>
            <person name="Tomita M."/>
            <person name="Numata K."/>
            <person name="Arakawa K."/>
        </authorList>
    </citation>
    <scope>NUCLEOTIDE SEQUENCE</scope>
</reference>
<keyword evidence="3" id="KW-1185">Reference proteome</keyword>